<dbReference type="Gene3D" id="1.10.630.10">
    <property type="entry name" value="Cytochrome P450"/>
    <property type="match status" value="1"/>
</dbReference>
<dbReference type="RefSeq" id="WP_321543644.1">
    <property type="nucleotide sequence ID" value="NZ_JAXIVS010000001.1"/>
</dbReference>
<dbReference type="PRINTS" id="PR00385">
    <property type="entry name" value="P450"/>
</dbReference>
<dbReference type="Proteomes" id="UP001291309">
    <property type="component" value="Unassembled WGS sequence"/>
</dbReference>
<comment type="caution">
    <text evidence="3">The sequence shown here is derived from an EMBL/GenBank/DDBJ whole genome shotgun (WGS) entry which is preliminary data.</text>
</comment>
<keyword evidence="2" id="KW-0349">Heme</keyword>
<dbReference type="PANTHER" id="PTHR46696:SF1">
    <property type="entry name" value="CYTOCHROME P450 YJIB-RELATED"/>
    <property type="match status" value="1"/>
</dbReference>
<dbReference type="PRINTS" id="PR00359">
    <property type="entry name" value="BP450"/>
</dbReference>
<proteinExistence type="inferred from homology"/>
<keyword evidence="2" id="KW-0560">Oxidoreductase</keyword>
<dbReference type="InterPro" id="IPR017972">
    <property type="entry name" value="Cyt_P450_CS"/>
</dbReference>
<keyword evidence="2" id="KW-0408">Iron</keyword>
<keyword evidence="2" id="KW-0503">Monooxygenase</keyword>
<comment type="similarity">
    <text evidence="1 2">Belongs to the cytochrome P450 family.</text>
</comment>
<dbReference type="InterPro" id="IPR036396">
    <property type="entry name" value="Cyt_P450_sf"/>
</dbReference>
<evidence type="ECO:0000256" key="1">
    <source>
        <dbReference type="ARBA" id="ARBA00010617"/>
    </source>
</evidence>
<accession>A0ABU5GUQ9</accession>
<evidence type="ECO:0000256" key="2">
    <source>
        <dbReference type="RuleBase" id="RU000461"/>
    </source>
</evidence>
<keyword evidence="4" id="KW-1185">Reference proteome</keyword>
<dbReference type="PANTHER" id="PTHR46696">
    <property type="entry name" value="P450, PUTATIVE (EUROFUNG)-RELATED"/>
    <property type="match status" value="1"/>
</dbReference>
<name>A0ABU5GUQ9_9BACT</name>
<gene>
    <name evidence="3" type="ORF">SYV04_00930</name>
</gene>
<evidence type="ECO:0000313" key="4">
    <source>
        <dbReference type="Proteomes" id="UP001291309"/>
    </source>
</evidence>
<dbReference type="Pfam" id="PF00067">
    <property type="entry name" value="p450"/>
    <property type="match status" value="1"/>
</dbReference>
<protein>
    <submittedName>
        <fullName evidence="3">Cytochrome P450</fullName>
    </submittedName>
</protein>
<dbReference type="EMBL" id="JAXIVS010000001">
    <property type="protein sequence ID" value="MDY7224918.1"/>
    <property type="molecule type" value="Genomic_DNA"/>
</dbReference>
<dbReference type="PROSITE" id="PS00086">
    <property type="entry name" value="CYTOCHROME_P450"/>
    <property type="match status" value="1"/>
</dbReference>
<evidence type="ECO:0000313" key="3">
    <source>
        <dbReference type="EMBL" id="MDY7224918.1"/>
    </source>
</evidence>
<organism evidence="3 4">
    <name type="scientific">Hyalangium rubrum</name>
    <dbReference type="NCBI Taxonomy" id="3103134"/>
    <lineage>
        <taxon>Bacteria</taxon>
        <taxon>Pseudomonadati</taxon>
        <taxon>Myxococcota</taxon>
        <taxon>Myxococcia</taxon>
        <taxon>Myxococcales</taxon>
        <taxon>Cystobacterineae</taxon>
        <taxon>Archangiaceae</taxon>
        <taxon>Hyalangium</taxon>
    </lineage>
</organism>
<reference evidence="3 4" key="1">
    <citation type="submission" date="2023-12" db="EMBL/GenBank/DDBJ databases">
        <title>the genome sequence of Hyalangium sp. s54d21.</title>
        <authorList>
            <person name="Zhang X."/>
        </authorList>
    </citation>
    <scope>NUCLEOTIDE SEQUENCE [LARGE SCALE GENOMIC DNA]</scope>
    <source>
        <strain evidence="4">s54d21</strain>
    </source>
</reference>
<dbReference type="InterPro" id="IPR001128">
    <property type="entry name" value="Cyt_P450"/>
</dbReference>
<sequence length="396" mass="44123">MSRALDLMSPETRANPYPLYAELRQAGIRPIEPGGMWAVSRYDDVVAVLKDSRRFSSEGLGQGFLPPWLPRNPVTQSLVMKDPPQHTRLRGRVSRAFGPAALAVLEPRIRAIAEELAERLVRREGEVDFMAEFSLQLPVRVLGLLFGLEPAQYPRLKEWADDLVSLPAGRHPPEEQARLRESLASLERCFEGLIEARRAALGDDLVSELIRPDADGSVLSHDELISFLFSLLPAGVETTVYLLANTMVVLSEHPEERARVLADRGLIPRLIEEVLRYEPSGHSSLRLVTEDTELSGVRLPRGAMVVVLLASALRDERQFPQADRFLLDREKPSHLAFGHGIHYCLGALLARLEARLGLEALFSRLQDFSRTGSELQWSPSLIARGPLALPLRLTPA</sequence>
<dbReference type="SUPFAM" id="SSF48264">
    <property type="entry name" value="Cytochrome P450"/>
    <property type="match status" value="1"/>
</dbReference>
<keyword evidence="2" id="KW-0479">Metal-binding</keyword>
<dbReference type="InterPro" id="IPR002397">
    <property type="entry name" value="Cyt_P450_B"/>
</dbReference>